<accession>A0A1F5YXT5</accession>
<reference evidence="1 2" key="1">
    <citation type="journal article" date="2016" name="Nat. Commun.">
        <title>Thousands of microbial genomes shed light on interconnected biogeochemical processes in an aquifer system.</title>
        <authorList>
            <person name="Anantharaman K."/>
            <person name="Brown C.T."/>
            <person name="Hug L.A."/>
            <person name="Sharon I."/>
            <person name="Castelle C.J."/>
            <person name="Probst A.J."/>
            <person name="Thomas B.C."/>
            <person name="Singh A."/>
            <person name="Wilkins M.J."/>
            <person name="Karaoz U."/>
            <person name="Brodie E.L."/>
            <person name="Williams K.H."/>
            <person name="Hubbard S.S."/>
            <person name="Banfield J.F."/>
        </authorList>
    </citation>
    <scope>NUCLEOTIDE SEQUENCE [LARGE SCALE GENOMIC DNA]</scope>
</reference>
<evidence type="ECO:0000313" key="1">
    <source>
        <dbReference type="EMBL" id="OGG04894.1"/>
    </source>
</evidence>
<dbReference type="STRING" id="1798374.A2Z33_06365"/>
<evidence type="ECO:0000313" key="2">
    <source>
        <dbReference type="Proteomes" id="UP000178448"/>
    </source>
</evidence>
<protein>
    <submittedName>
        <fullName evidence="1">Uncharacterized protein</fullName>
    </submittedName>
</protein>
<proteinExistence type="predicted"/>
<dbReference type="Proteomes" id="UP000178448">
    <property type="component" value="Unassembled WGS sequence"/>
</dbReference>
<dbReference type="AlphaFoldDB" id="A0A1F5YXT5"/>
<sequence>MMNKKLIVGLGALTVAGIAFLYTGRTVSAADQTYPPIVERLAQRFGLNISDVRKVFDDERSARQVQMRTQLQQRLDSAVSAGTITEAQKSAILTKHDEMKSDMENWRSLSEEERIQKMEERRNGMEDWMKANNLSIDVLRQIGFGHRGFGFGPGNHAGFGLK</sequence>
<gene>
    <name evidence="1" type="ORF">A2Z33_06365</name>
</gene>
<name>A0A1F5YXT5_9BACT</name>
<dbReference type="EMBL" id="MFJD01000001">
    <property type="protein sequence ID" value="OGG04894.1"/>
    <property type="molecule type" value="Genomic_DNA"/>
</dbReference>
<comment type="caution">
    <text evidence="1">The sequence shown here is derived from an EMBL/GenBank/DDBJ whole genome shotgun (WGS) entry which is preliminary data.</text>
</comment>
<organism evidence="1 2">
    <name type="scientific">Candidatus Gottesmanbacteria bacterium RBG_16_52_11</name>
    <dbReference type="NCBI Taxonomy" id="1798374"/>
    <lineage>
        <taxon>Bacteria</taxon>
        <taxon>Candidatus Gottesmaniibacteriota</taxon>
    </lineage>
</organism>